<evidence type="ECO:0000313" key="1">
    <source>
        <dbReference type="EMBL" id="KAF7168161.1"/>
    </source>
</evidence>
<comment type="caution">
    <text evidence="1">The sequence shown here is derived from an EMBL/GenBank/DDBJ whole genome shotgun (WGS) entry which is preliminary data.</text>
</comment>
<dbReference type="OrthoDB" id="10000387at2759"/>
<keyword evidence="3" id="KW-1185">Reference proteome</keyword>
<name>A0A8H6Q805_9EURO</name>
<organism evidence="1 4">
    <name type="scientific">Aspergillus felis</name>
    <dbReference type="NCBI Taxonomy" id="1287682"/>
    <lineage>
        <taxon>Eukaryota</taxon>
        <taxon>Fungi</taxon>
        <taxon>Dikarya</taxon>
        <taxon>Ascomycota</taxon>
        <taxon>Pezizomycotina</taxon>
        <taxon>Eurotiomycetes</taxon>
        <taxon>Eurotiomycetidae</taxon>
        <taxon>Eurotiales</taxon>
        <taxon>Aspergillaceae</taxon>
        <taxon>Aspergillus</taxon>
        <taxon>Aspergillus subgen. Fumigati</taxon>
    </lineage>
</organism>
<reference evidence="1" key="1">
    <citation type="submission" date="2020-06" db="EMBL/GenBank/DDBJ databases">
        <title>Draft genome sequences of strains closely related to Aspergillus parafelis and Aspergillus hiratsukae.</title>
        <authorList>
            <person name="Dos Santos R.A.C."/>
            <person name="Rivero-Menendez O."/>
            <person name="Steenwyk J.L."/>
            <person name="Mead M.E."/>
            <person name="Goldman G.H."/>
            <person name="Alastruey-Izquierdo A."/>
            <person name="Rokas A."/>
        </authorList>
    </citation>
    <scope>NUCLEOTIDE SEQUENCE</scope>
    <source>
        <strain evidence="1">CNM-CM5623</strain>
        <strain evidence="2">CNM-CM7691</strain>
    </source>
</reference>
<dbReference type="Proteomes" id="UP000654922">
    <property type="component" value="Unassembled WGS sequence"/>
</dbReference>
<dbReference type="EMBL" id="JACBAG010001894">
    <property type="protein sequence ID" value="KAF7177644.1"/>
    <property type="molecule type" value="Genomic_DNA"/>
</dbReference>
<evidence type="ECO:0000313" key="2">
    <source>
        <dbReference type="EMBL" id="KAF7177644.1"/>
    </source>
</evidence>
<evidence type="ECO:0000313" key="3">
    <source>
        <dbReference type="Proteomes" id="UP000641853"/>
    </source>
</evidence>
<dbReference type="Proteomes" id="UP000641853">
    <property type="component" value="Unassembled WGS sequence"/>
</dbReference>
<sequence>MERVRKTFFNPLATSKAQVQKILEDLPVGSAHPFSLEQILLCRTENGIEEIDISSYPEDFFFNAMDLGEMGEILLRRMAGFQSHLEVFEDFQIMQAPASTFKIPIVSDQITILAVSERTPTYYDFCFADESCRACCWLARNTFEGITHSGDILNGQDLLDYVKINKNSLTDKEICVFISGYQSTLITRFLGTHPALLVADHVDKVLYIIPVPLDAATIGDATICCPLVIKRDGDSLICSILPTATTDRDMMCNSDKLISPAFPEAIKRADFTMCTPKLTTRKTAPVNDSVKEDTASNSENLRKVITKENAIFTTDSAVLPSFIDLEKTQIIRFGTGLEFKLPDTELATREEPSAIVLPCIFGTELQGPVLLATGTVPSNVPFPNGDALRDYYKQLKNAVVIVDERMTDNARNLASAYRINALFIVQLTPENEPKDTNGIVSLMDSANINAVTALAGPQSLILVQISEKYYFYRGIANRAHLNTSGLAFGSDVTSVLESVGIGSILDPRIERVINLGDANSIILPTTGQLVQPQDLQKLFEEISVDQIQNLEDDISAVVPQLSVLLNQKDLQELSRALVTALCAKISKVAAPVRDSYIEFLRKEYRMEDPKSVQKKNRMLGELRKITKHMQKALEPVISCLANMISSQTTSKRTHDLKRLVRQTTIQNNVEAAKSMTFETLSGYLEEYAGDMGVMLLNIETARYRELLGNLKNSAIDASQCCALDSRILHLEGFDAGIIMEQSQTKHNGPLKSTIGPSQPILALPYLSQSLGTGSMLAWVCWDEFVNLKSPYTVRWMEKCNEPHIAALRIIMRSTLSQAVASREHNMQPNSLETGHLMSALLMAAMSKLAAMRTSKPVELDKAEDTVTRLMRGLFGNLLTIAGSGIRPLSMVWQLFGLNPQYDVPTSSAEWIWYENVVALYPYTGWPLRQFHGNLEKLLDKAVIRVVTRNENLARIRASRTAEMEKFCKLRNIQLEHSRTIITIFMRMLTAEDIDLQPVAARLLAQLPHKLERQSQSYTKMITYLNHLAEGGERCVNDDLTAASVYTSRSAAFAELKKQVCEACKRKNWARMKEACQGIMTKHVEIAALWRVKPESLKVQNMKLYKALLAADFDDIDQNTQTKNLELTRQVLGDAENKRVPWQVGKKGQFGDSIEPLDEDFLHEIMTGEKLEPAAPATTDNIPGEEEKAMIETEDEFSEFKASLRAEFINTMQKNLSAEEVCDIINVPVSAMRVFVKALNPAFVWEDLAVNFKGVMLGLVKDRSKREESRPVRRLLQTEVGKNLQIEG</sequence>
<evidence type="ECO:0000313" key="4">
    <source>
        <dbReference type="Proteomes" id="UP000654922"/>
    </source>
</evidence>
<gene>
    <name evidence="1" type="ORF">CNMCM5623_001263</name>
    <name evidence="2" type="ORF">CNMCM7691_006005</name>
</gene>
<protein>
    <submittedName>
        <fullName evidence="1">Uncharacterized protein</fullName>
    </submittedName>
</protein>
<accession>A0A8H6Q805</accession>
<dbReference type="EMBL" id="JACBAE010001271">
    <property type="protein sequence ID" value="KAF7168161.1"/>
    <property type="molecule type" value="Genomic_DNA"/>
</dbReference>
<proteinExistence type="predicted"/>